<name>A0A2N3WBG5_9PSEU</name>
<gene>
    <name evidence="1" type="ORF">ATK30_1990</name>
</gene>
<evidence type="ECO:0000313" key="2">
    <source>
        <dbReference type="Proteomes" id="UP000233750"/>
    </source>
</evidence>
<organism evidence="1 2">
    <name type="scientific">Amycolatopsis echigonensis</name>
    <dbReference type="NCBI Taxonomy" id="2576905"/>
    <lineage>
        <taxon>Bacteria</taxon>
        <taxon>Bacillati</taxon>
        <taxon>Actinomycetota</taxon>
        <taxon>Actinomycetes</taxon>
        <taxon>Pseudonocardiales</taxon>
        <taxon>Pseudonocardiaceae</taxon>
        <taxon>Amycolatopsis</taxon>
    </lineage>
</organism>
<dbReference type="AlphaFoldDB" id="A0A2N3WBG5"/>
<evidence type="ECO:0000313" key="1">
    <source>
        <dbReference type="EMBL" id="PKV91224.1"/>
    </source>
</evidence>
<keyword evidence="2" id="KW-1185">Reference proteome</keyword>
<reference evidence="1 2" key="1">
    <citation type="submission" date="2017-12" db="EMBL/GenBank/DDBJ databases">
        <title>Sequencing the genomes of 1000 Actinobacteria strains.</title>
        <authorList>
            <person name="Klenk H.-P."/>
        </authorList>
    </citation>
    <scope>NUCLEOTIDE SEQUENCE [LARGE SCALE GENOMIC DNA]</scope>
    <source>
        <strain evidence="1 2">DSM 45165</strain>
    </source>
</reference>
<sequence>MLHPDEACDRIERAVPEALANRGDDRTLRCSAPDFPTAYQVTELLATLGAL</sequence>
<comment type="caution">
    <text evidence="1">The sequence shown here is derived from an EMBL/GenBank/DDBJ whole genome shotgun (WGS) entry which is preliminary data.</text>
</comment>
<dbReference type="RefSeq" id="WP_158242459.1">
    <property type="nucleotide sequence ID" value="NZ_PJMY01000003.1"/>
</dbReference>
<dbReference type="EMBL" id="PJMY01000003">
    <property type="protein sequence ID" value="PKV91224.1"/>
    <property type="molecule type" value="Genomic_DNA"/>
</dbReference>
<dbReference type="Proteomes" id="UP000233750">
    <property type="component" value="Unassembled WGS sequence"/>
</dbReference>
<accession>A0A2N3WBG5</accession>
<proteinExistence type="predicted"/>
<protein>
    <submittedName>
        <fullName evidence="1">Uncharacterized protein</fullName>
    </submittedName>
</protein>
<dbReference type="OrthoDB" id="9785420at2"/>